<dbReference type="CDD" id="cd17477">
    <property type="entry name" value="MFS_YcaD_like"/>
    <property type="match status" value="1"/>
</dbReference>
<dbReference type="Gene3D" id="1.20.1250.20">
    <property type="entry name" value="MFS general substrate transporter like domains"/>
    <property type="match status" value="2"/>
</dbReference>
<keyword evidence="4 7" id="KW-0812">Transmembrane</keyword>
<feature type="transmembrane region" description="Helical" evidence="7">
    <location>
        <begin position="329"/>
        <end position="352"/>
    </location>
</feature>
<evidence type="ECO:0000256" key="5">
    <source>
        <dbReference type="ARBA" id="ARBA00022989"/>
    </source>
</evidence>
<dbReference type="SUPFAM" id="SSF103473">
    <property type="entry name" value="MFS general substrate transporter"/>
    <property type="match status" value="1"/>
</dbReference>
<feature type="transmembrane region" description="Helical" evidence="7">
    <location>
        <begin position="364"/>
        <end position="383"/>
    </location>
</feature>
<keyword evidence="6 7" id="KW-0472">Membrane</keyword>
<evidence type="ECO:0000313" key="10">
    <source>
        <dbReference type="Proteomes" id="UP000309676"/>
    </source>
</evidence>
<evidence type="ECO:0000313" key="9">
    <source>
        <dbReference type="EMBL" id="TLS50209.1"/>
    </source>
</evidence>
<dbReference type="Proteomes" id="UP000309676">
    <property type="component" value="Unassembled WGS sequence"/>
</dbReference>
<evidence type="ECO:0000256" key="4">
    <source>
        <dbReference type="ARBA" id="ARBA00022692"/>
    </source>
</evidence>
<protein>
    <submittedName>
        <fullName evidence="9">MFS transporter</fullName>
    </submittedName>
</protein>
<proteinExistence type="predicted"/>
<keyword evidence="2" id="KW-0813">Transport</keyword>
<dbReference type="PANTHER" id="PTHR23521:SF2">
    <property type="entry name" value="TRANSPORTER MFS SUPERFAMILY"/>
    <property type="match status" value="1"/>
</dbReference>
<dbReference type="InterPro" id="IPR011701">
    <property type="entry name" value="MFS"/>
</dbReference>
<evidence type="ECO:0000259" key="8">
    <source>
        <dbReference type="PROSITE" id="PS50850"/>
    </source>
</evidence>
<reference evidence="9 10" key="1">
    <citation type="submission" date="2019-05" db="EMBL/GenBank/DDBJ databases">
        <authorList>
            <person name="Narsing Rao M.P."/>
            <person name="Li W.J."/>
        </authorList>
    </citation>
    <scope>NUCLEOTIDE SEQUENCE [LARGE SCALE GENOMIC DNA]</scope>
    <source>
        <strain evidence="9 10">SYSU_K30003</strain>
    </source>
</reference>
<dbReference type="EMBL" id="VCIW01000016">
    <property type="protein sequence ID" value="TLS50209.1"/>
    <property type="molecule type" value="Genomic_DNA"/>
</dbReference>
<feature type="transmembrane region" description="Helical" evidence="7">
    <location>
        <begin position="46"/>
        <end position="70"/>
    </location>
</feature>
<dbReference type="InterPro" id="IPR005828">
    <property type="entry name" value="MFS_sugar_transport-like"/>
</dbReference>
<accession>A0A5R9G593</accession>
<feature type="transmembrane region" description="Helical" evidence="7">
    <location>
        <begin position="135"/>
        <end position="158"/>
    </location>
</feature>
<gene>
    <name evidence="9" type="ORF">FE782_21320</name>
</gene>
<feature type="transmembrane region" description="Helical" evidence="7">
    <location>
        <begin position="170"/>
        <end position="191"/>
    </location>
</feature>
<comment type="subcellular location">
    <subcellularLocation>
        <location evidence="1">Cell membrane</location>
        <topology evidence="1">Multi-pass membrane protein</topology>
    </subcellularLocation>
</comment>
<dbReference type="Pfam" id="PF07690">
    <property type="entry name" value="MFS_1"/>
    <property type="match status" value="1"/>
</dbReference>
<dbReference type="GO" id="GO:0022857">
    <property type="term" value="F:transmembrane transporter activity"/>
    <property type="evidence" value="ECO:0007669"/>
    <property type="project" value="InterPro"/>
</dbReference>
<name>A0A5R9G593_9BACL</name>
<dbReference type="GO" id="GO:0005886">
    <property type="term" value="C:plasma membrane"/>
    <property type="evidence" value="ECO:0007669"/>
    <property type="project" value="UniProtKB-SubCell"/>
</dbReference>
<comment type="caution">
    <text evidence="9">The sequence shown here is derived from an EMBL/GenBank/DDBJ whole genome shotgun (WGS) entry which is preliminary data.</text>
</comment>
<keyword evidence="3" id="KW-1003">Cell membrane</keyword>
<feature type="transmembrane region" description="Helical" evidence="7">
    <location>
        <begin position="197"/>
        <end position="216"/>
    </location>
</feature>
<dbReference type="Pfam" id="PF00083">
    <property type="entry name" value="Sugar_tr"/>
    <property type="match status" value="1"/>
</dbReference>
<feature type="domain" description="Major facilitator superfamily (MFS) profile" evidence="8">
    <location>
        <begin position="45"/>
        <end position="418"/>
    </location>
</feature>
<dbReference type="InterPro" id="IPR036259">
    <property type="entry name" value="MFS_trans_sf"/>
</dbReference>
<evidence type="ECO:0000256" key="1">
    <source>
        <dbReference type="ARBA" id="ARBA00004651"/>
    </source>
</evidence>
<dbReference type="PROSITE" id="PS50850">
    <property type="entry name" value="MFS"/>
    <property type="match status" value="1"/>
</dbReference>
<feature type="transmembrane region" description="Helical" evidence="7">
    <location>
        <begin position="82"/>
        <end position="99"/>
    </location>
</feature>
<evidence type="ECO:0000256" key="3">
    <source>
        <dbReference type="ARBA" id="ARBA00022475"/>
    </source>
</evidence>
<sequence>MGTGSFGGACSRAEGRLLAGDVLFFRRVEANVSVNASERPLQPSHLFVLLFVCIAAGYNQGALLPLLTVLLEREGVSAGMNGLNSTAMYIGTFATMFFIRRPVARFGYRPVIAAGLILAGAASFAFPFWKTLAAWYALRLLVGIGDSALHFATQLWIVTTSPPERRGRYISLYGMCYGIGFSIGPLGLNALKLGETAPFALIAASMGLALAMLYRLPGAKPFQEVGEKGGGGVRTVYRYAWFALLPAFLYGYMEASMNGNFPIYGLRVGFPEAQVSLLLLTIGLGSLALQLPLGTLSDRIGRRPVLLACGFVGGVAFACVPLAGDRFFAVAALFALAGGFVGSFFSLGLAYAADLLPKGRLPTANVVASIHFSVGSILGPYLGGLGIEHASRSSMFWLLGSFFLIYVFAGASFAKPNNGKNLPTSE</sequence>
<dbReference type="InterPro" id="IPR020846">
    <property type="entry name" value="MFS_dom"/>
</dbReference>
<organism evidence="9 10">
    <name type="scientific">Paenibacillus antri</name>
    <dbReference type="NCBI Taxonomy" id="2582848"/>
    <lineage>
        <taxon>Bacteria</taxon>
        <taxon>Bacillati</taxon>
        <taxon>Bacillota</taxon>
        <taxon>Bacilli</taxon>
        <taxon>Bacillales</taxon>
        <taxon>Paenibacillaceae</taxon>
        <taxon>Paenibacillus</taxon>
    </lineage>
</organism>
<keyword evidence="10" id="KW-1185">Reference proteome</keyword>
<dbReference type="InterPro" id="IPR047200">
    <property type="entry name" value="MFS_YcaD-like"/>
</dbReference>
<dbReference type="InterPro" id="IPR005829">
    <property type="entry name" value="Sugar_transporter_CS"/>
</dbReference>
<dbReference type="OrthoDB" id="478565at2"/>
<evidence type="ECO:0000256" key="6">
    <source>
        <dbReference type="ARBA" id="ARBA00023136"/>
    </source>
</evidence>
<dbReference type="AlphaFoldDB" id="A0A5R9G593"/>
<evidence type="ECO:0000256" key="2">
    <source>
        <dbReference type="ARBA" id="ARBA00022448"/>
    </source>
</evidence>
<dbReference type="PROSITE" id="PS00216">
    <property type="entry name" value="SUGAR_TRANSPORT_1"/>
    <property type="match status" value="1"/>
</dbReference>
<feature type="transmembrane region" description="Helical" evidence="7">
    <location>
        <begin position="111"/>
        <end position="129"/>
    </location>
</feature>
<feature type="transmembrane region" description="Helical" evidence="7">
    <location>
        <begin position="273"/>
        <end position="293"/>
    </location>
</feature>
<feature type="transmembrane region" description="Helical" evidence="7">
    <location>
        <begin position="236"/>
        <end position="253"/>
    </location>
</feature>
<feature type="transmembrane region" description="Helical" evidence="7">
    <location>
        <begin position="395"/>
        <end position="414"/>
    </location>
</feature>
<evidence type="ECO:0000256" key="7">
    <source>
        <dbReference type="SAM" id="Phobius"/>
    </source>
</evidence>
<feature type="transmembrane region" description="Helical" evidence="7">
    <location>
        <begin position="305"/>
        <end position="323"/>
    </location>
</feature>
<keyword evidence="5 7" id="KW-1133">Transmembrane helix</keyword>
<dbReference type="PANTHER" id="PTHR23521">
    <property type="entry name" value="TRANSPORTER MFS SUPERFAMILY"/>
    <property type="match status" value="1"/>
</dbReference>